<comment type="caution">
    <text evidence="9">The sequence shown here is derived from an EMBL/GenBank/DDBJ whole genome shotgun (WGS) entry which is preliminary data.</text>
</comment>
<protein>
    <recommendedName>
        <fullName evidence="7">Orotidine 5'-phosphate decarboxylase</fullName>
        <ecNumber evidence="7">4.1.1.23</ecNumber>
    </recommendedName>
    <alternativeName>
        <fullName evidence="7">OMP decarboxylase</fullName>
        <shortName evidence="7">OMPDCase</shortName>
        <shortName evidence="7">OMPdecase</shortName>
    </alternativeName>
</protein>
<evidence type="ECO:0000256" key="5">
    <source>
        <dbReference type="ARBA" id="ARBA00023239"/>
    </source>
</evidence>
<evidence type="ECO:0000313" key="10">
    <source>
        <dbReference type="Proteomes" id="UP000635902"/>
    </source>
</evidence>
<dbReference type="Proteomes" id="UP000635902">
    <property type="component" value="Unassembled WGS sequence"/>
</dbReference>
<evidence type="ECO:0000256" key="3">
    <source>
        <dbReference type="ARBA" id="ARBA00022793"/>
    </source>
</evidence>
<comment type="similarity">
    <text evidence="2 7">Belongs to the OMP decarboxylase family. Type 2 subfamily.</text>
</comment>
<dbReference type="SUPFAM" id="SSF51366">
    <property type="entry name" value="Ribulose-phoshate binding barrel"/>
    <property type="match status" value="1"/>
</dbReference>
<dbReference type="PROSITE" id="PS00156">
    <property type="entry name" value="OMPDECASE"/>
    <property type="match status" value="1"/>
</dbReference>
<dbReference type="CDD" id="cd04725">
    <property type="entry name" value="OMP_decarboxylase_like"/>
    <property type="match status" value="1"/>
</dbReference>
<dbReference type="NCBIfam" id="TIGR02127">
    <property type="entry name" value="pyrF_sub2"/>
    <property type="match status" value="1"/>
</dbReference>
<proteinExistence type="inferred from homology"/>
<dbReference type="EMBL" id="JADKMY010000001">
    <property type="protein sequence ID" value="MBF4553558.1"/>
    <property type="molecule type" value="Genomic_DNA"/>
</dbReference>
<dbReference type="InterPro" id="IPR001754">
    <property type="entry name" value="OMPdeCOase_dom"/>
</dbReference>
<dbReference type="HAMAP" id="MF_01215">
    <property type="entry name" value="OMPdecase_type2"/>
    <property type="match status" value="1"/>
</dbReference>
<sequence length="282" mass="29435">MAQQTDGTFGERFVERARTFGPVCVGIDPHAQLMQDWGLEGSVAGLREFTSRCVDAFIDSACVVKPQVAFYERFGSAGFAVLEEAISSLRAAGVLVVADAKRGDIGSTMAGYASAWLDESSPLCADAVTVSPWLGFGSLEPVIEVGERNNRGVIVLAATSNPEAPSVQLARTSGGEAGESVTLAQDIVNRVAERNARHSGPGNLGVVVGATVDSPPDLSEVSGMILMPGVGAQGGTMDDVKRIARGSLDLVSPNVSRGVLKSGPTVEGLRSTLLEIRESYLK</sequence>
<dbReference type="InterPro" id="IPR013785">
    <property type="entry name" value="Aldolase_TIM"/>
</dbReference>
<evidence type="ECO:0000256" key="4">
    <source>
        <dbReference type="ARBA" id="ARBA00022975"/>
    </source>
</evidence>
<dbReference type="RefSeq" id="WP_194556348.1">
    <property type="nucleotide sequence ID" value="NZ_JADKMY010000001.1"/>
</dbReference>
<dbReference type="InterPro" id="IPR011060">
    <property type="entry name" value="RibuloseP-bd_barrel"/>
</dbReference>
<keyword evidence="4 7" id="KW-0665">Pyrimidine biosynthesis</keyword>
<keyword evidence="3 7" id="KW-0210">Decarboxylase</keyword>
<feature type="active site" description="Proton donor" evidence="7">
    <location>
        <position position="101"/>
    </location>
</feature>
<comment type="pathway">
    <text evidence="1 7">Pyrimidine metabolism; UMP biosynthesis via de novo pathway; UMP from orotate: step 2/2.</text>
</comment>
<evidence type="ECO:0000259" key="8">
    <source>
        <dbReference type="SMART" id="SM00934"/>
    </source>
</evidence>
<dbReference type="InterPro" id="IPR018089">
    <property type="entry name" value="OMPdecase_AS"/>
</dbReference>
<dbReference type="Gene3D" id="3.20.20.70">
    <property type="entry name" value="Aldolase class I"/>
    <property type="match status" value="1"/>
</dbReference>
<evidence type="ECO:0000256" key="2">
    <source>
        <dbReference type="ARBA" id="ARBA00008847"/>
    </source>
</evidence>
<evidence type="ECO:0000256" key="6">
    <source>
        <dbReference type="ARBA" id="ARBA00049157"/>
    </source>
</evidence>
<comment type="catalytic activity">
    <reaction evidence="6 7">
        <text>orotidine 5'-phosphate + H(+) = UMP + CO2</text>
        <dbReference type="Rhea" id="RHEA:11596"/>
        <dbReference type="ChEBI" id="CHEBI:15378"/>
        <dbReference type="ChEBI" id="CHEBI:16526"/>
        <dbReference type="ChEBI" id="CHEBI:57538"/>
        <dbReference type="ChEBI" id="CHEBI:57865"/>
        <dbReference type="EC" id="4.1.1.23"/>
    </reaction>
</comment>
<organism evidence="9 10">
    <name type="scientific">Corynebacterium suicordis DSM 45110</name>
    <dbReference type="NCBI Taxonomy" id="1121369"/>
    <lineage>
        <taxon>Bacteria</taxon>
        <taxon>Bacillati</taxon>
        <taxon>Actinomycetota</taxon>
        <taxon>Actinomycetes</taxon>
        <taxon>Mycobacteriales</taxon>
        <taxon>Corynebacteriaceae</taxon>
        <taxon>Corynebacterium</taxon>
    </lineage>
</organism>
<evidence type="ECO:0000256" key="1">
    <source>
        <dbReference type="ARBA" id="ARBA00004861"/>
    </source>
</evidence>
<dbReference type="Pfam" id="PF00215">
    <property type="entry name" value="OMPdecase"/>
    <property type="match status" value="1"/>
</dbReference>
<dbReference type="InterPro" id="IPR011995">
    <property type="entry name" value="OMPdecase_type-2"/>
</dbReference>
<name>A0ABR9ZJF8_9CORY</name>
<evidence type="ECO:0000313" key="9">
    <source>
        <dbReference type="EMBL" id="MBF4553558.1"/>
    </source>
</evidence>
<dbReference type="PANTHER" id="PTHR43375:SF1">
    <property type="entry name" value="OROTIDINE 5'-PHOSPHATE DECARBOXYLASE"/>
    <property type="match status" value="1"/>
</dbReference>
<gene>
    <name evidence="7 9" type="primary">pyrF</name>
    <name evidence="9" type="ORF">IRY30_05620</name>
</gene>
<reference evidence="9 10" key="1">
    <citation type="submission" date="2020-10" db="EMBL/GenBank/DDBJ databases">
        <title>Novel species in genus Corynebacterium.</title>
        <authorList>
            <person name="Zhang G."/>
        </authorList>
    </citation>
    <scope>NUCLEOTIDE SEQUENCE [LARGE SCALE GENOMIC DNA]</scope>
    <source>
        <strain evidence="9 10">DSM 45110</strain>
    </source>
</reference>
<feature type="domain" description="Orotidine 5'-phosphate decarboxylase" evidence="8">
    <location>
        <begin position="22"/>
        <end position="272"/>
    </location>
</feature>
<dbReference type="GO" id="GO:0004590">
    <property type="term" value="F:orotidine-5'-phosphate decarboxylase activity"/>
    <property type="evidence" value="ECO:0007669"/>
    <property type="project" value="UniProtKB-EC"/>
</dbReference>
<evidence type="ECO:0000256" key="7">
    <source>
        <dbReference type="HAMAP-Rule" id="MF_01215"/>
    </source>
</evidence>
<dbReference type="SMART" id="SM00934">
    <property type="entry name" value="OMPdecase"/>
    <property type="match status" value="1"/>
</dbReference>
<keyword evidence="10" id="KW-1185">Reference proteome</keyword>
<dbReference type="EC" id="4.1.1.23" evidence="7"/>
<dbReference type="PANTHER" id="PTHR43375">
    <property type="entry name" value="OROTIDINE 5'-PHOSPHATE DECARBOXYLASE"/>
    <property type="match status" value="1"/>
</dbReference>
<keyword evidence="5 7" id="KW-0456">Lyase</keyword>
<accession>A0ABR9ZJF8</accession>